<protein>
    <recommendedName>
        <fullName evidence="3">HEPN AbiU2-like domain-containing protein</fullName>
    </recommendedName>
</protein>
<dbReference type="RefSeq" id="WP_220250423.1">
    <property type="nucleotide sequence ID" value="NZ_JAICCF010000002.1"/>
</dbReference>
<comment type="caution">
    <text evidence="1">The sequence shown here is derived from an EMBL/GenBank/DDBJ whole genome shotgun (WGS) entry which is preliminary data.</text>
</comment>
<evidence type="ECO:0000313" key="2">
    <source>
        <dbReference type="Proteomes" id="UP000812961"/>
    </source>
</evidence>
<dbReference type="Proteomes" id="UP000812961">
    <property type="component" value="Unassembled WGS sequence"/>
</dbReference>
<reference evidence="1 2" key="1">
    <citation type="submission" date="2021-08" db="EMBL/GenBank/DDBJ databases">
        <title>The genome sequence of Chitinophaga sp. B61.</title>
        <authorList>
            <person name="Zhang X."/>
        </authorList>
    </citation>
    <scope>NUCLEOTIDE SEQUENCE [LARGE SCALE GENOMIC DNA]</scope>
    <source>
        <strain evidence="1 2">B61</strain>
    </source>
</reference>
<evidence type="ECO:0000313" key="1">
    <source>
        <dbReference type="EMBL" id="MBW8685205.1"/>
    </source>
</evidence>
<accession>A0ABS7GDH3</accession>
<keyword evidence="2" id="KW-1185">Reference proteome</keyword>
<organism evidence="1 2">
    <name type="scientific">Chitinophaga rhizophila</name>
    <dbReference type="NCBI Taxonomy" id="2866212"/>
    <lineage>
        <taxon>Bacteria</taxon>
        <taxon>Pseudomonadati</taxon>
        <taxon>Bacteroidota</taxon>
        <taxon>Chitinophagia</taxon>
        <taxon>Chitinophagales</taxon>
        <taxon>Chitinophagaceae</taxon>
        <taxon>Chitinophaga</taxon>
    </lineage>
</organism>
<dbReference type="EMBL" id="JAICCF010000002">
    <property type="protein sequence ID" value="MBW8685205.1"/>
    <property type="molecule type" value="Genomic_DNA"/>
</dbReference>
<proteinExistence type="predicted"/>
<evidence type="ECO:0008006" key="3">
    <source>
        <dbReference type="Google" id="ProtNLM"/>
    </source>
</evidence>
<sequence>MKHVAFSSTAFATQNLNVMETADPYSVIYELFDFAELSRIREYHWEYLKSTVTGSFNKELSRRERSMLVFYHEKLGKLVEATHIINEQYKILRRFRLGYHDLQDILTNPVKSVNEKIIDLIIMIVRPERIYKVDGRTNDPEDLRAVRSYLVVLASDKMFCDKWKIFIESACVGLGSVLVSFIENSELIKILSLGHSFYSQFCVPENCLYECDARPENTSTPENAVSIHETPILKVHLL</sequence>
<name>A0ABS7GDH3_9BACT</name>
<gene>
    <name evidence="1" type="ORF">K1Y79_12785</name>
</gene>